<comment type="caution">
    <text evidence="1">The sequence shown here is derived from an EMBL/GenBank/DDBJ whole genome shotgun (WGS) entry which is preliminary data.</text>
</comment>
<name>A0A5C4SZR5_9BACL</name>
<proteinExistence type="predicted"/>
<keyword evidence="2" id="KW-1185">Reference proteome</keyword>
<dbReference type="EMBL" id="VDCQ01000081">
    <property type="protein sequence ID" value="TNJ60682.1"/>
    <property type="molecule type" value="Genomic_DNA"/>
</dbReference>
<dbReference type="OrthoDB" id="128536at2"/>
<gene>
    <name evidence="1" type="ORF">FE784_35665</name>
</gene>
<dbReference type="RefSeq" id="WP_139607010.1">
    <property type="nucleotide sequence ID" value="NZ_VDCQ01000081.1"/>
</dbReference>
<evidence type="ECO:0000313" key="2">
    <source>
        <dbReference type="Proteomes" id="UP000307943"/>
    </source>
</evidence>
<sequence length="412" mass="47560">MADTIRRDQAAEAVERAHRELWRRFVLERDDYGIVLDYAGLDGFVTLPTPEECADGKPNALAWWCPAENGAFFNGLYIDGLLNRWRTTGDERDRGEVEKIALGLMRLAEIADRPGFVARGIADDGKSHHALGSDDQTAPWFYGLWKYWQSGLPGPDMRSRIVGLFAAAGDRIETLGWRIPCDREQYTFRGSWAEGHFIHAARVLFMLKLMGVLTDDPKWDRLYRKVGEEIPEGSDKSRFQWCGFGIRDNSEYWTSASSQACLRELYELEDDPDLKRMYKEGLETNARRALAYIREEANSAYDNDNALGFESDWRFLNEWWEPQATVEDALRVAGIQSRQWHGRSPRKAYEAKYVREPLFAAWFVVLSGDGQLVLEAGEPIRRLLTQYEWEKLYYSLFFMAECVYYEGVRCGL</sequence>
<protein>
    <submittedName>
        <fullName evidence="1">Uncharacterized protein</fullName>
    </submittedName>
</protein>
<dbReference type="Proteomes" id="UP000307943">
    <property type="component" value="Unassembled WGS sequence"/>
</dbReference>
<accession>A0A5C4SZR5</accession>
<reference evidence="1 2" key="1">
    <citation type="submission" date="2019-05" db="EMBL/GenBank/DDBJ databases">
        <title>We sequenced the genome of Paenibacillus hemerocallicola KCTC 33185 for further insight into its adaptation and study the phylogeny of Paenibacillus.</title>
        <authorList>
            <person name="Narsing Rao M.P."/>
        </authorList>
    </citation>
    <scope>NUCLEOTIDE SEQUENCE [LARGE SCALE GENOMIC DNA]</scope>
    <source>
        <strain evidence="1 2">KCTC 33185</strain>
    </source>
</reference>
<organism evidence="1 2">
    <name type="scientific">Paenibacillus hemerocallicola</name>
    <dbReference type="NCBI Taxonomy" id="1172614"/>
    <lineage>
        <taxon>Bacteria</taxon>
        <taxon>Bacillati</taxon>
        <taxon>Bacillota</taxon>
        <taxon>Bacilli</taxon>
        <taxon>Bacillales</taxon>
        <taxon>Paenibacillaceae</taxon>
        <taxon>Paenibacillus</taxon>
    </lineage>
</organism>
<dbReference type="AlphaFoldDB" id="A0A5C4SZR5"/>
<evidence type="ECO:0000313" key="1">
    <source>
        <dbReference type="EMBL" id="TNJ60682.1"/>
    </source>
</evidence>